<keyword evidence="2" id="KW-1185">Reference proteome</keyword>
<proteinExistence type="predicted"/>
<dbReference type="InterPro" id="IPR027477">
    <property type="entry name" value="Succ_DH/fumarate_Rdtase_cat_sf"/>
</dbReference>
<dbReference type="Gene3D" id="3.90.700.10">
    <property type="entry name" value="Succinate dehydrogenase/fumarate reductase flavoprotein, catalytic domain"/>
    <property type="match status" value="1"/>
</dbReference>
<sequence>MERTKVMQGYRENGYFVERKTVPELNGKLGLPASELQKTLEAWESVYGSRRIPNAAAKS</sequence>
<evidence type="ECO:0000313" key="2">
    <source>
        <dbReference type="Proteomes" id="UP001297600"/>
    </source>
</evidence>
<dbReference type="Proteomes" id="UP001297600">
    <property type="component" value="Unassembled WGS sequence"/>
</dbReference>
<name>A0ABS9MPW5_9BURK</name>
<gene>
    <name evidence="1" type="ORF">MAF45_04260</name>
</gene>
<accession>A0ABS9MPW5</accession>
<protein>
    <submittedName>
        <fullName evidence="1">Uncharacterized protein</fullName>
    </submittedName>
</protein>
<dbReference type="EMBL" id="JAKNCT010000004">
    <property type="protein sequence ID" value="MCG5030658.1"/>
    <property type="molecule type" value="Genomic_DNA"/>
</dbReference>
<reference evidence="1 2" key="1">
    <citation type="submission" date="2022-02" db="EMBL/GenBank/DDBJ databases">
        <title>Mesosutterella porci, a novel member of the family Sutterellaceae from pig feces.</title>
        <authorList>
            <person name="Wylensek D."/>
            <person name="Clavel T."/>
        </authorList>
    </citation>
    <scope>NUCLEOTIDE SEQUENCE [LARGE SCALE GENOMIC DNA]</scope>
    <source>
        <strain evidence="2">oilRF-744-wt-GAM-9</strain>
    </source>
</reference>
<evidence type="ECO:0000313" key="1">
    <source>
        <dbReference type="EMBL" id="MCG5030658.1"/>
    </source>
</evidence>
<comment type="caution">
    <text evidence="1">The sequence shown here is derived from an EMBL/GenBank/DDBJ whole genome shotgun (WGS) entry which is preliminary data.</text>
</comment>
<dbReference type="RefSeq" id="WP_237978311.1">
    <property type="nucleotide sequence ID" value="NZ_JAKNCT010000004.1"/>
</dbReference>
<organism evidence="1 2">
    <name type="scientific">Mesosutterella porci</name>
    <dbReference type="NCBI Taxonomy" id="2915351"/>
    <lineage>
        <taxon>Bacteria</taxon>
        <taxon>Pseudomonadati</taxon>
        <taxon>Pseudomonadota</taxon>
        <taxon>Betaproteobacteria</taxon>
        <taxon>Burkholderiales</taxon>
        <taxon>Sutterellaceae</taxon>
        <taxon>Mesosutterella</taxon>
    </lineage>
</organism>